<name>A0AAN6ERW5_EXODE</name>
<reference evidence="2" key="1">
    <citation type="submission" date="2023-01" db="EMBL/GenBank/DDBJ databases">
        <title>Exophiala dermititidis isolated from Cystic Fibrosis Patient.</title>
        <authorList>
            <person name="Kurbessoian T."/>
            <person name="Crocker A."/>
            <person name="Murante D."/>
            <person name="Hogan D.A."/>
            <person name="Stajich J.E."/>
        </authorList>
    </citation>
    <scope>NUCLEOTIDE SEQUENCE</scope>
    <source>
        <strain evidence="2">Ex8</strain>
    </source>
</reference>
<evidence type="ECO:0000256" key="1">
    <source>
        <dbReference type="SAM" id="MobiDB-lite"/>
    </source>
</evidence>
<dbReference type="AlphaFoldDB" id="A0AAN6ERW5"/>
<dbReference type="Proteomes" id="UP001161757">
    <property type="component" value="Unassembled WGS sequence"/>
</dbReference>
<proteinExistence type="predicted"/>
<dbReference type="EMBL" id="JAJGCB010000011">
    <property type="protein sequence ID" value="KAJ8990427.1"/>
    <property type="molecule type" value="Genomic_DNA"/>
</dbReference>
<accession>A0AAN6ERW5</accession>
<protein>
    <submittedName>
        <fullName evidence="2">Uncharacterized protein</fullName>
    </submittedName>
</protein>
<gene>
    <name evidence="2" type="ORF">HRR80_005912</name>
</gene>
<evidence type="ECO:0000313" key="2">
    <source>
        <dbReference type="EMBL" id="KAJ8990427.1"/>
    </source>
</evidence>
<feature type="region of interest" description="Disordered" evidence="1">
    <location>
        <begin position="80"/>
        <end position="108"/>
    </location>
</feature>
<comment type="caution">
    <text evidence="2">The sequence shown here is derived from an EMBL/GenBank/DDBJ whole genome shotgun (WGS) entry which is preliminary data.</text>
</comment>
<organism evidence="2 3">
    <name type="scientific">Exophiala dermatitidis</name>
    <name type="common">Black yeast-like fungus</name>
    <name type="synonym">Wangiella dermatitidis</name>
    <dbReference type="NCBI Taxonomy" id="5970"/>
    <lineage>
        <taxon>Eukaryota</taxon>
        <taxon>Fungi</taxon>
        <taxon>Dikarya</taxon>
        <taxon>Ascomycota</taxon>
        <taxon>Pezizomycotina</taxon>
        <taxon>Eurotiomycetes</taxon>
        <taxon>Chaetothyriomycetidae</taxon>
        <taxon>Chaetothyriales</taxon>
        <taxon>Herpotrichiellaceae</taxon>
        <taxon>Exophiala</taxon>
    </lineage>
</organism>
<sequence length="108" mass="12074">MFESLDCGQRDDHTTIEMQKRVSTTGRGQKIVKSWLNEVLGESRLQGSSALTDCRLWSGLCKSRSSGPASTRLRCRLKSMMRRTNGPSSHSDRKRQPVDLVVEGAPTH</sequence>
<evidence type="ECO:0000313" key="3">
    <source>
        <dbReference type="Proteomes" id="UP001161757"/>
    </source>
</evidence>